<feature type="transmembrane region" description="Helical" evidence="8">
    <location>
        <begin position="98"/>
        <end position="119"/>
    </location>
</feature>
<evidence type="ECO:0000256" key="2">
    <source>
        <dbReference type="ARBA" id="ARBA00008335"/>
    </source>
</evidence>
<dbReference type="RefSeq" id="WP_143006177.1">
    <property type="nucleotide sequence ID" value="NZ_FNCE01000003.1"/>
</dbReference>
<dbReference type="PANTHER" id="PTHR43271:SF1">
    <property type="entry name" value="INNER MEMBRANE TRANSPORT PROTEIN YNFM"/>
    <property type="match status" value="1"/>
</dbReference>
<keyword evidence="7 8" id="KW-0472">Membrane</keyword>
<dbReference type="CDD" id="cd17324">
    <property type="entry name" value="MFS_NepI_like"/>
    <property type="match status" value="1"/>
</dbReference>
<dbReference type="SUPFAM" id="SSF103473">
    <property type="entry name" value="MFS general substrate transporter"/>
    <property type="match status" value="1"/>
</dbReference>
<dbReference type="PROSITE" id="PS50850">
    <property type="entry name" value="MFS"/>
    <property type="match status" value="1"/>
</dbReference>
<feature type="transmembrane region" description="Helical" evidence="8">
    <location>
        <begin position="272"/>
        <end position="289"/>
    </location>
</feature>
<evidence type="ECO:0000259" key="9">
    <source>
        <dbReference type="PROSITE" id="PS50850"/>
    </source>
</evidence>
<protein>
    <submittedName>
        <fullName evidence="10">MFS transporter, YNFM family, putative membrane transport protein</fullName>
    </submittedName>
</protein>
<comment type="similarity">
    <text evidence="2">Belongs to the major facilitator superfamily.</text>
</comment>
<evidence type="ECO:0000313" key="11">
    <source>
        <dbReference type="Proteomes" id="UP000199415"/>
    </source>
</evidence>
<dbReference type="PANTHER" id="PTHR43271">
    <property type="entry name" value="BLL2771 PROTEIN"/>
    <property type="match status" value="1"/>
</dbReference>
<sequence length="392" mass="40925">MAYSSKLLVPLFAFFVLYGPQPLLPRLAEVFAVTHSRAALIMTATLVPLAVAPVAYGAVLARVSARTVLLVSVAGLGIFTIGFGLVESFPTSSFPAAVTLRLGQGLLLPAILTATMTALSETTATARMQAVMSAYIATTVAGGLGGRLLAGVLATNASWTHFFVLVGAALLASLPVIWRIPAGSAAATRPTGGWHLRAVLRRRSTWRIYLAIACLFFVFVGVLTFLPFRVKALAPATTDQGIALLYCGYLMGIVASLAAPRLIARVGTPGRTLLAGYAIYALSVPLLLVGVLPAVFAAIFVFCFGMFLVHAIASSWVNERAGEARGLVNGLYVASYYSGGVLGSYLPGLVFERFGWAPMLAGLLGIAAIGLVLAASAVRADRAVDTPPHAET</sequence>
<name>A0A1G7Q1Y8_9PROT</name>
<feature type="transmembrane region" description="Helical" evidence="8">
    <location>
        <begin position="159"/>
        <end position="180"/>
    </location>
</feature>
<gene>
    <name evidence="10" type="ORF">SAMN05216241_103186</name>
</gene>
<evidence type="ECO:0000256" key="3">
    <source>
        <dbReference type="ARBA" id="ARBA00022448"/>
    </source>
</evidence>
<evidence type="ECO:0000256" key="7">
    <source>
        <dbReference type="ARBA" id="ARBA00023136"/>
    </source>
</evidence>
<dbReference type="GO" id="GO:0022857">
    <property type="term" value="F:transmembrane transporter activity"/>
    <property type="evidence" value="ECO:0007669"/>
    <property type="project" value="InterPro"/>
</dbReference>
<feature type="transmembrane region" description="Helical" evidence="8">
    <location>
        <begin position="206"/>
        <end position="228"/>
    </location>
</feature>
<proteinExistence type="inferred from homology"/>
<feature type="transmembrane region" description="Helical" evidence="8">
    <location>
        <begin position="295"/>
        <end position="317"/>
    </location>
</feature>
<dbReference type="AlphaFoldDB" id="A0A1G7Q1Y8"/>
<dbReference type="STRING" id="1082479.SAMN05216241_103186"/>
<evidence type="ECO:0000256" key="5">
    <source>
        <dbReference type="ARBA" id="ARBA00022692"/>
    </source>
</evidence>
<feature type="transmembrane region" description="Helical" evidence="8">
    <location>
        <begin position="68"/>
        <end position="86"/>
    </location>
</feature>
<dbReference type="InterPro" id="IPR020846">
    <property type="entry name" value="MFS_dom"/>
</dbReference>
<feature type="transmembrane region" description="Helical" evidence="8">
    <location>
        <begin position="240"/>
        <end position="260"/>
    </location>
</feature>
<evidence type="ECO:0000256" key="6">
    <source>
        <dbReference type="ARBA" id="ARBA00022989"/>
    </source>
</evidence>
<dbReference type="InterPro" id="IPR011701">
    <property type="entry name" value="MFS"/>
</dbReference>
<dbReference type="Gene3D" id="1.20.1250.20">
    <property type="entry name" value="MFS general substrate transporter like domains"/>
    <property type="match status" value="1"/>
</dbReference>
<dbReference type="Pfam" id="PF07690">
    <property type="entry name" value="MFS_1"/>
    <property type="match status" value="1"/>
</dbReference>
<keyword evidence="3" id="KW-0813">Transport</keyword>
<keyword evidence="5 8" id="KW-0812">Transmembrane</keyword>
<evidence type="ECO:0000313" key="10">
    <source>
        <dbReference type="EMBL" id="SDF92478.1"/>
    </source>
</evidence>
<keyword evidence="6 8" id="KW-1133">Transmembrane helix</keyword>
<evidence type="ECO:0000256" key="4">
    <source>
        <dbReference type="ARBA" id="ARBA00022475"/>
    </source>
</evidence>
<evidence type="ECO:0000256" key="1">
    <source>
        <dbReference type="ARBA" id="ARBA00004651"/>
    </source>
</evidence>
<dbReference type="Proteomes" id="UP000199415">
    <property type="component" value="Unassembled WGS sequence"/>
</dbReference>
<comment type="subcellular location">
    <subcellularLocation>
        <location evidence="1">Cell membrane</location>
        <topology evidence="1">Multi-pass membrane protein</topology>
    </subcellularLocation>
</comment>
<feature type="transmembrane region" description="Helical" evidence="8">
    <location>
        <begin position="131"/>
        <end position="153"/>
    </location>
</feature>
<evidence type="ECO:0000256" key="8">
    <source>
        <dbReference type="SAM" id="Phobius"/>
    </source>
</evidence>
<feature type="domain" description="Major facilitator superfamily (MFS) profile" evidence="9">
    <location>
        <begin position="1"/>
        <end position="382"/>
    </location>
</feature>
<accession>A0A1G7Q1Y8</accession>
<keyword evidence="11" id="KW-1185">Reference proteome</keyword>
<reference evidence="10 11" key="1">
    <citation type="submission" date="2016-10" db="EMBL/GenBank/DDBJ databases">
        <authorList>
            <person name="de Groot N.N."/>
        </authorList>
    </citation>
    <scope>NUCLEOTIDE SEQUENCE [LARGE SCALE GENOMIC DNA]</scope>
    <source>
        <strain evidence="10 11">DSM 25584</strain>
    </source>
</reference>
<dbReference type="InterPro" id="IPR036259">
    <property type="entry name" value="MFS_trans_sf"/>
</dbReference>
<feature type="transmembrane region" description="Helical" evidence="8">
    <location>
        <begin position="38"/>
        <end position="61"/>
    </location>
</feature>
<organism evidence="10 11">
    <name type="scientific">Limimonas halophila</name>
    <dbReference type="NCBI Taxonomy" id="1082479"/>
    <lineage>
        <taxon>Bacteria</taxon>
        <taxon>Pseudomonadati</taxon>
        <taxon>Pseudomonadota</taxon>
        <taxon>Alphaproteobacteria</taxon>
        <taxon>Rhodospirillales</taxon>
        <taxon>Rhodovibrionaceae</taxon>
        <taxon>Limimonas</taxon>
    </lineage>
</organism>
<dbReference type="EMBL" id="FNCE01000003">
    <property type="protein sequence ID" value="SDF92478.1"/>
    <property type="molecule type" value="Genomic_DNA"/>
</dbReference>
<feature type="transmembrane region" description="Helical" evidence="8">
    <location>
        <begin position="329"/>
        <end position="350"/>
    </location>
</feature>
<dbReference type="GO" id="GO:0005886">
    <property type="term" value="C:plasma membrane"/>
    <property type="evidence" value="ECO:0007669"/>
    <property type="project" value="UniProtKB-SubCell"/>
</dbReference>
<keyword evidence="4" id="KW-1003">Cell membrane</keyword>
<feature type="transmembrane region" description="Helical" evidence="8">
    <location>
        <begin position="356"/>
        <end position="378"/>
    </location>
</feature>
<dbReference type="OrthoDB" id="63984at2"/>